<dbReference type="Proteomes" id="UP000242367">
    <property type="component" value="Unassembled WGS sequence"/>
</dbReference>
<keyword evidence="4" id="KW-1185">Reference proteome</keyword>
<evidence type="ECO:0000256" key="2">
    <source>
        <dbReference type="SAM" id="Phobius"/>
    </source>
</evidence>
<accession>A0A2P4UFG4</accession>
<name>A0A2P4UFG4_9ACTN</name>
<evidence type="ECO:0000313" key="3">
    <source>
        <dbReference type="EMBL" id="POM23779.1"/>
    </source>
</evidence>
<protein>
    <submittedName>
        <fullName evidence="3">Uncharacterized protein</fullName>
    </submittedName>
</protein>
<organism evidence="3 4">
    <name type="scientific">Actinomadura rubteroloni</name>
    <dbReference type="NCBI Taxonomy" id="1926885"/>
    <lineage>
        <taxon>Bacteria</taxon>
        <taxon>Bacillati</taxon>
        <taxon>Actinomycetota</taxon>
        <taxon>Actinomycetes</taxon>
        <taxon>Streptosporangiales</taxon>
        <taxon>Thermomonosporaceae</taxon>
        <taxon>Actinomadura</taxon>
    </lineage>
</organism>
<keyword evidence="2" id="KW-0812">Transmembrane</keyword>
<dbReference type="AlphaFoldDB" id="A0A2P4UFG4"/>
<comment type="caution">
    <text evidence="3">The sequence shown here is derived from an EMBL/GenBank/DDBJ whole genome shotgun (WGS) entry which is preliminary data.</text>
</comment>
<feature type="region of interest" description="Disordered" evidence="1">
    <location>
        <begin position="1"/>
        <end position="30"/>
    </location>
</feature>
<keyword evidence="2" id="KW-0472">Membrane</keyword>
<sequence length="128" mass="13427">MRGAPLTTQKPVRPESLNGLGTPLGDAQVSPEEIRDDAGATLRHLGRALPLPLPRLALSGAGVAGVAAGLAAMLLWRRHQRANRFWPRARRAARTAARETRAKSTIVGGRAAGAGTKAVRTARAKAGR</sequence>
<evidence type="ECO:0000256" key="1">
    <source>
        <dbReference type="SAM" id="MobiDB-lite"/>
    </source>
</evidence>
<dbReference type="EMBL" id="MTBP01000002">
    <property type="protein sequence ID" value="POM23779.1"/>
    <property type="molecule type" value="Genomic_DNA"/>
</dbReference>
<keyword evidence="2" id="KW-1133">Transmembrane helix</keyword>
<proteinExistence type="predicted"/>
<gene>
    <name evidence="3" type="ORF">BTM25_24010</name>
</gene>
<feature type="compositionally biased region" description="Polar residues" evidence="1">
    <location>
        <begin position="1"/>
        <end position="10"/>
    </location>
</feature>
<reference evidence="3 4" key="1">
    <citation type="journal article" date="2017" name="Chemistry">
        <title>Isolation, Biosynthesis and Chemical Modifications of Rubterolones A-F: Rare Tropolone Alkaloids from Actinomadura sp. 5-2.</title>
        <authorList>
            <person name="Guo H."/>
            <person name="Benndorf R."/>
            <person name="Leichnitz D."/>
            <person name="Klassen J.L."/>
            <person name="Vollmers J."/>
            <person name="Gorls H."/>
            <person name="Steinacker M."/>
            <person name="Weigel C."/>
            <person name="Dahse H.M."/>
            <person name="Kaster A.K."/>
            <person name="de Beer Z.W."/>
            <person name="Poulsen M."/>
            <person name="Beemelmanns C."/>
        </authorList>
    </citation>
    <scope>NUCLEOTIDE SEQUENCE [LARGE SCALE GENOMIC DNA]</scope>
    <source>
        <strain evidence="3 4">5-2</strain>
    </source>
</reference>
<feature type="transmembrane region" description="Helical" evidence="2">
    <location>
        <begin position="56"/>
        <end position="76"/>
    </location>
</feature>
<evidence type="ECO:0000313" key="4">
    <source>
        <dbReference type="Proteomes" id="UP000242367"/>
    </source>
</evidence>